<dbReference type="Gene3D" id="3.30.70.930">
    <property type="match status" value="1"/>
</dbReference>
<protein>
    <recommendedName>
        <fullName evidence="2">Thiamine-binding protein domain-containing protein</fullName>
    </recommendedName>
</protein>
<dbReference type="InterPro" id="IPR029756">
    <property type="entry name" value="MTH1187/YkoF-like"/>
</dbReference>
<reference evidence="4" key="2">
    <citation type="journal article" date="2016" name="Int. J. Syst. Evol. Microbiol.">
        <title>Caldimicrobium thiodismutans sp. nov., a sulfur-disproportionating bacterium isolated from a hot spring.</title>
        <authorList>
            <person name="Kojima H."/>
            <person name="Umezawa K."/>
            <person name="Fukui M."/>
        </authorList>
    </citation>
    <scope>NUCLEOTIDE SEQUENCE [LARGE SCALE GENOMIC DNA]</scope>
    <source>
        <strain evidence="4">TF1</strain>
    </source>
</reference>
<comment type="similarity">
    <text evidence="1">Belongs to the UPF0045 family.</text>
</comment>
<dbReference type="OrthoDB" id="9793516at2"/>
<feature type="domain" description="Thiamine-binding protein" evidence="2">
    <location>
        <begin position="5"/>
        <end position="94"/>
    </location>
</feature>
<dbReference type="GO" id="GO:0005829">
    <property type="term" value="C:cytosol"/>
    <property type="evidence" value="ECO:0007669"/>
    <property type="project" value="TreeGrafter"/>
</dbReference>
<proteinExistence type="inferred from homology"/>
<dbReference type="KEGG" id="cthi:THC_1217"/>
<dbReference type="SUPFAM" id="SSF89957">
    <property type="entry name" value="MTH1187/YkoF-like"/>
    <property type="match status" value="1"/>
</dbReference>
<name>A0A0U5ANE4_9BACT</name>
<dbReference type="AlphaFoldDB" id="A0A0U5ANE4"/>
<accession>A0A0U5ANE4</accession>
<evidence type="ECO:0000259" key="2">
    <source>
        <dbReference type="Pfam" id="PF01910"/>
    </source>
</evidence>
<dbReference type="NCBIfam" id="TIGR00106">
    <property type="entry name" value="MTH1187 family thiamine-binding protein"/>
    <property type="match status" value="1"/>
</dbReference>
<evidence type="ECO:0000256" key="1">
    <source>
        <dbReference type="ARBA" id="ARBA00010272"/>
    </source>
</evidence>
<dbReference type="InterPro" id="IPR051614">
    <property type="entry name" value="UPF0045_domain"/>
</dbReference>
<dbReference type="InterPro" id="IPR002767">
    <property type="entry name" value="Thiamine_BP"/>
</dbReference>
<sequence>MSVLVSISIFPLDKGESVSSYVARAVKVIKESGFPYKVSPMETTFETETLDSALSVIRKCFEVMESDCNRVICNVKFDYRKGRSSGIISKLKSLEEKLGEEIERS</sequence>
<evidence type="ECO:0000313" key="3">
    <source>
        <dbReference type="EMBL" id="BAU23588.1"/>
    </source>
</evidence>
<keyword evidence="4" id="KW-1185">Reference proteome</keyword>
<dbReference type="RefSeq" id="WP_068514790.1">
    <property type="nucleotide sequence ID" value="NZ_AP014945.1"/>
</dbReference>
<dbReference type="STRING" id="1653476.THC_1217"/>
<organism evidence="3 4">
    <name type="scientific">Caldimicrobium thiodismutans</name>
    <dbReference type="NCBI Taxonomy" id="1653476"/>
    <lineage>
        <taxon>Bacteria</taxon>
        <taxon>Pseudomonadati</taxon>
        <taxon>Thermodesulfobacteriota</taxon>
        <taxon>Thermodesulfobacteria</taxon>
        <taxon>Thermodesulfobacteriales</taxon>
        <taxon>Thermodesulfobacteriaceae</taxon>
        <taxon>Caldimicrobium</taxon>
    </lineage>
</organism>
<dbReference type="PANTHER" id="PTHR33777">
    <property type="entry name" value="UPF0045 PROTEIN ECM15"/>
    <property type="match status" value="1"/>
</dbReference>
<dbReference type="Proteomes" id="UP000068196">
    <property type="component" value="Chromosome"/>
</dbReference>
<evidence type="ECO:0000313" key="4">
    <source>
        <dbReference type="Proteomes" id="UP000068196"/>
    </source>
</evidence>
<gene>
    <name evidence="3" type="ORF">THC_1217</name>
</gene>
<dbReference type="PANTHER" id="PTHR33777:SF1">
    <property type="entry name" value="UPF0045 PROTEIN ECM15"/>
    <property type="match status" value="1"/>
</dbReference>
<dbReference type="Pfam" id="PF01910">
    <property type="entry name" value="Thiamine_BP"/>
    <property type="match status" value="1"/>
</dbReference>
<dbReference type="EMBL" id="AP014945">
    <property type="protein sequence ID" value="BAU23588.1"/>
    <property type="molecule type" value="Genomic_DNA"/>
</dbReference>
<dbReference type="PATRIC" id="fig|1653476.3.peg.1264"/>
<reference evidence="3 4" key="1">
    <citation type="journal article" date="2016" name="Int. J. Syst. Evol. Microbiol.">
        <title>Caldimicrobium thiodismutans sp. nov., a sulfur-disproportionating bacterium isolated from a hot spring, and emended description of the genus Caldimicrobium.</title>
        <authorList>
            <person name="Kojima H."/>
            <person name="Umezawa K."/>
            <person name="Fukui M."/>
        </authorList>
    </citation>
    <scope>NUCLEOTIDE SEQUENCE [LARGE SCALE GENOMIC DNA]</scope>
    <source>
        <strain evidence="3 4">TF1</strain>
    </source>
</reference>